<dbReference type="Pfam" id="PF03982">
    <property type="entry name" value="DAGAT"/>
    <property type="match status" value="1"/>
</dbReference>
<dbReference type="Gene3D" id="3.40.50.1820">
    <property type="entry name" value="alpha/beta hydrolase"/>
    <property type="match status" value="1"/>
</dbReference>
<dbReference type="GO" id="GO:0019432">
    <property type="term" value="P:triglyceride biosynthetic process"/>
    <property type="evidence" value="ECO:0007669"/>
    <property type="project" value="UniProtKB-ARBA"/>
</dbReference>
<feature type="compositionally biased region" description="Polar residues" evidence="4">
    <location>
        <begin position="33"/>
        <end position="55"/>
    </location>
</feature>
<reference evidence="6 7" key="1">
    <citation type="submission" date="2019-05" db="EMBL/GenBank/DDBJ databases">
        <title>Mikania micrantha, genome provides insights into the molecular mechanism of rapid growth.</title>
        <authorList>
            <person name="Liu B."/>
        </authorList>
    </citation>
    <scope>NUCLEOTIDE SEQUENCE [LARGE SCALE GENOMIC DNA]</scope>
    <source>
        <strain evidence="6">NLD-2019</strain>
        <tissue evidence="6">Leaf</tissue>
    </source>
</reference>
<evidence type="ECO:0000313" key="6">
    <source>
        <dbReference type="EMBL" id="KAD6796085.1"/>
    </source>
</evidence>
<proteinExistence type="inferred from homology"/>
<keyword evidence="3" id="KW-0012">Acyltransferase</keyword>
<dbReference type="GO" id="GO:0016787">
    <property type="term" value="F:hydrolase activity"/>
    <property type="evidence" value="ECO:0007669"/>
    <property type="project" value="UniProtKB-ARBA"/>
</dbReference>
<evidence type="ECO:0000256" key="4">
    <source>
        <dbReference type="SAM" id="MobiDB-lite"/>
    </source>
</evidence>
<dbReference type="Proteomes" id="UP000326396">
    <property type="component" value="Linkage Group LG11"/>
</dbReference>
<dbReference type="SUPFAM" id="SSF53474">
    <property type="entry name" value="alpha/beta-Hydrolases"/>
    <property type="match status" value="1"/>
</dbReference>
<accession>A0A5N6PSB0</accession>
<evidence type="ECO:0000256" key="1">
    <source>
        <dbReference type="ARBA" id="ARBA00005420"/>
    </source>
</evidence>
<gene>
    <name evidence="6" type="ORF">E3N88_06981</name>
</gene>
<evidence type="ECO:0000256" key="3">
    <source>
        <dbReference type="ARBA" id="ARBA00023315"/>
    </source>
</evidence>
<keyword evidence="2" id="KW-0808">Transferase</keyword>
<feature type="region of interest" description="Disordered" evidence="4">
    <location>
        <begin position="13"/>
        <end position="55"/>
    </location>
</feature>
<feature type="domain" description="AB hydrolase-1" evidence="5">
    <location>
        <begin position="122"/>
        <end position="318"/>
    </location>
</feature>
<dbReference type="PANTHER" id="PTHR22753">
    <property type="entry name" value="TRANSMEMBRANE PROTEIN 68"/>
    <property type="match status" value="1"/>
</dbReference>
<dbReference type="Pfam" id="PF12697">
    <property type="entry name" value="Abhydrolase_6"/>
    <property type="match status" value="1"/>
</dbReference>
<name>A0A5N6PSB0_9ASTR</name>
<organism evidence="6 7">
    <name type="scientific">Mikania micrantha</name>
    <name type="common">bitter vine</name>
    <dbReference type="NCBI Taxonomy" id="192012"/>
    <lineage>
        <taxon>Eukaryota</taxon>
        <taxon>Viridiplantae</taxon>
        <taxon>Streptophyta</taxon>
        <taxon>Embryophyta</taxon>
        <taxon>Tracheophyta</taxon>
        <taxon>Spermatophyta</taxon>
        <taxon>Magnoliopsida</taxon>
        <taxon>eudicotyledons</taxon>
        <taxon>Gunneridae</taxon>
        <taxon>Pentapetalae</taxon>
        <taxon>asterids</taxon>
        <taxon>campanulids</taxon>
        <taxon>Asterales</taxon>
        <taxon>Asteraceae</taxon>
        <taxon>Asteroideae</taxon>
        <taxon>Heliantheae alliance</taxon>
        <taxon>Eupatorieae</taxon>
        <taxon>Mikania</taxon>
    </lineage>
</organism>
<dbReference type="InterPro" id="IPR007130">
    <property type="entry name" value="DAGAT"/>
</dbReference>
<keyword evidence="7" id="KW-1185">Reference proteome</keyword>
<dbReference type="CDD" id="cd07987">
    <property type="entry name" value="LPLAT_MGAT-like"/>
    <property type="match status" value="1"/>
</dbReference>
<evidence type="ECO:0000259" key="5">
    <source>
        <dbReference type="Pfam" id="PF12697"/>
    </source>
</evidence>
<evidence type="ECO:0000313" key="7">
    <source>
        <dbReference type="Proteomes" id="UP000326396"/>
    </source>
</evidence>
<evidence type="ECO:0000256" key="2">
    <source>
        <dbReference type="ARBA" id="ARBA00022679"/>
    </source>
</evidence>
<dbReference type="InterPro" id="IPR000073">
    <property type="entry name" value="AB_hydrolase_1"/>
</dbReference>
<comment type="caution">
    <text evidence="6">The sequence shown here is derived from an EMBL/GenBank/DDBJ whole genome shotgun (WGS) entry which is preliminary data.</text>
</comment>
<dbReference type="InterPro" id="IPR029058">
    <property type="entry name" value="AB_hydrolase_fold"/>
</dbReference>
<dbReference type="OrthoDB" id="44277at2759"/>
<dbReference type="EMBL" id="SZYD01000003">
    <property type="protein sequence ID" value="KAD6796085.1"/>
    <property type="molecule type" value="Genomic_DNA"/>
</dbReference>
<dbReference type="PANTHER" id="PTHR22753:SF24">
    <property type="entry name" value="ESTERASE_LIPASE_THIOESTERASE FAMILY PROTEIN"/>
    <property type="match status" value="1"/>
</dbReference>
<dbReference type="GO" id="GO:0016020">
    <property type="term" value="C:membrane"/>
    <property type="evidence" value="ECO:0007669"/>
    <property type="project" value="TreeGrafter"/>
</dbReference>
<comment type="similarity">
    <text evidence="1">Belongs to the diacylglycerol acyltransferase family.</text>
</comment>
<dbReference type="AlphaFoldDB" id="A0A5N6PSB0"/>
<protein>
    <recommendedName>
        <fullName evidence="5">AB hydrolase-1 domain-containing protein</fullName>
    </recommendedName>
</protein>
<dbReference type="GO" id="GO:0004144">
    <property type="term" value="F:diacylglycerol O-acyltransferase activity"/>
    <property type="evidence" value="ECO:0007669"/>
    <property type="project" value="UniProtKB-ARBA"/>
</dbReference>
<sequence length="644" mass="72483">MATVAAGNLSYHSPFIHHRPTTSPPLPHYHLQSKPTTRPLQASLTSHAPDSHLQTLNTPTHVLKSDTNLRVEIEHSKLPATSPDRGPPRIGGSGLGLSLHHQRLGQMFDIWCLHIPATDRTPFPELVKVVESTLKSQNYQSSGRPIYLVGQSFGACLALAVAARNPQIDIVLVLANSATSFNGSQLRPLIPVLEAMSKELDAGLGYILNMMTGVNSIVAEEISKVLEAMSSDLPGLNEVSSAETLVWKLRLLDSACSYTNSRLHAVKAQTLILSSGKDQFLPSKQEGERLHRLIPKSDIRTFDDSDHMLFMDHAHDLVTILKSASFYRRSRNLDYVLDYLPPTYYEFSKARESHRFVEAAFSPVMLSTLENGKIVRGLSGIPSEGPVLFVGYHMLLGLELAPLIARIYAERGILVRGIAHPLMFNKLKQGRMPDMSNYDTHRLMGAVPVSPTNLFKLLKLKSHILLYPGGMREALHRKGEEYKLFWPEQSEFVRMAARFGAKILPFGVVGEDDIGELIFDYDDQMKIPYLRRSIHELTEEATKLRSDIEGEVANQDVHLPVMSPKLPGRFYYLFGKPVDTQGRQEELRDREKAHELYVEVKSEVESCLSYLKERREHDPYRSILSRLVHQLRHGLETEIPTFEL</sequence>